<dbReference type="Proteomes" id="UP000245341">
    <property type="component" value="Unplaced"/>
</dbReference>
<evidence type="ECO:0000313" key="8">
    <source>
        <dbReference type="RefSeq" id="XP_030874953.1"/>
    </source>
</evidence>
<dbReference type="GO" id="GO:0005634">
    <property type="term" value="C:nucleus"/>
    <property type="evidence" value="ECO:0007669"/>
    <property type="project" value="TreeGrafter"/>
</dbReference>
<keyword evidence="4" id="KW-1015">Disulfide bond</keyword>
<evidence type="ECO:0000256" key="5">
    <source>
        <dbReference type="ARBA" id="ARBA00023180"/>
    </source>
</evidence>
<dbReference type="RefSeq" id="XP_030874953.1">
    <property type="nucleotide sequence ID" value="XM_031019093.1"/>
</dbReference>
<feature type="domain" description="Clusterin C-terminal" evidence="6">
    <location>
        <begin position="1"/>
        <end position="92"/>
    </location>
</feature>
<keyword evidence="3" id="KW-0964">Secreted</keyword>
<name>A0A7F8Q3L8_LEPWE</name>
<evidence type="ECO:0000256" key="4">
    <source>
        <dbReference type="ARBA" id="ARBA00023157"/>
    </source>
</evidence>
<dbReference type="InterPro" id="IPR000753">
    <property type="entry name" value="Clusterin-like"/>
</dbReference>
<dbReference type="GO" id="GO:0005615">
    <property type="term" value="C:extracellular space"/>
    <property type="evidence" value="ECO:0007669"/>
    <property type="project" value="TreeGrafter"/>
</dbReference>
<dbReference type="GO" id="GO:0042981">
    <property type="term" value="P:regulation of apoptotic process"/>
    <property type="evidence" value="ECO:0007669"/>
    <property type="project" value="TreeGrafter"/>
</dbReference>
<evidence type="ECO:0000256" key="1">
    <source>
        <dbReference type="ARBA" id="ARBA00004613"/>
    </source>
</evidence>
<organism evidence="7 8">
    <name type="scientific">Leptonychotes weddellii</name>
    <name type="common">Weddell seal</name>
    <name type="synonym">Otaria weddellii</name>
    <dbReference type="NCBI Taxonomy" id="9713"/>
    <lineage>
        <taxon>Eukaryota</taxon>
        <taxon>Metazoa</taxon>
        <taxon>Chordata</taxon>
        <taxon>Craniata</taxon>
        <taxon>Vertebrata</taxon>
        <taxon>Euteleostomi</taxon>
        <taxon>Mammalia</taxon>
        <taxon>Eutheria</taxon>
        <taxon>Laurasiatheria</taxon>
        <taxon>Carnivora</taxon>
        <taxon>Caniformia</taxon>
        <taxon>Pinnipedia</taxon>
        <taxon>Phocidae</taxon>
        <taxon>Monachinae</taxon>
        <taxon>Lobodontini</taxon>
        <taxon>Leptonychotes</taxon>
    </lineage>
</organism>
<dbReference type="GO" id="GO:0032436">
    <property type="term" value="P:positive regulation of proteasomal ubiquitin-dependent protein catabolic process"/>
    <property type="evidence" value="ECO:0007669"/>
    <property type="project" value="TreeGrafter"/>
</dbReference>
<keyword evidence="7" id="KW-1185">Reference proteome</keyword>
<dbReference type="GO" id="GO:0051787">
    <property type="term" value="F:misfolded protein binding"/>
    <property type="evidence" value="ECO:0007669"/>
    <property type="project" value="TreeGrafter"/>
</dbReference>
<dbReference type="PANTHER" id="PTHR10970">
    <property type="entry name" value="CLUSTERIN"/>
    <property type="match status" value="1"/>
</dbReference>
<proteinExistence type="inferred from homology"/>
<dbReference type="GeneID" id="102735829"/>
<evidence type="ECO:0000259" key="6">
    <source>
        <dbReference type="SMART" id="SM00035"/>
    </source>
</evidence>
<dbReference type="Pfam" id="PF01093">
    <property type="entry name" value="Clusterin"/>
    <property type="match status" value="1"/>
</dbReference>
<keyword evidence="5" id="KW-0325">Glycoprotein</keyword>
<evidence type="ECO:0000256" key="2">
    <source>
        <dbReference type="ARBA" id="ARBA00010069"/>
    </source>
</evidence>
<evidence type="ECO:0000256" key="3">
    <source>
        <dbReference type="ARBA" id="ARBA00022525"/>
    </source>
</evidence>
<reference evidence="8" key="1">
    <citation type="submission" date="2025-08" db="UniProtKB">
        <authorList>
            <consortium name="RefSeq"/>
        </authorList>
    </citation>
    <scope>IDENTIFICATION</scope>
    <source>
        <tissue evidence="8">Liver</tissue>
    </source>
</reference>
<sequence length="98" mass="11127">MFNTSSLLKQLNEQFSWVSQLANLTQSEDPFYLQVTTVGSQTSDSSVPTGVTKVVVKLFDSDPITVMIPEDVSRNNPKFMETVAEKALQEYRHKNREE</sequence>
<dbReference type="PANTHER" id="PTHR10970:SF1">
    <property type="entry name" value="CLUSTERIN"/>
    <property type="match status" value="1"/>
</dbReference>
<dbReference type="OrthoDB" id="9018825at2759"/>
<gene>
    <name evidence="8" type="primary">LOC102735829</name>
</gene>
<dbReference type="SMART" id="SM00035">
    <property type="entry name" value="CLa"/>
    <property type="match status" value="1"/>
</dbReference>
<dbReference type="InterPro" id="IPR016015">
    <property type="entry name" value="Clusterin_C"/>
</dbReference>
<accession>A0A7F8Q3L8</accession>
<dbReference type="KEGG" id="lww:102735829"/>
<protein>
    <submittedName>
        <fullName evidence="8">Clusterin-like</fullName>
    </submittedName>
</protein>
<dbReference type="AlphaFoldDB" id="A0A7F8Q3L8"/>
<comment type="similarity">
    <text evidence="2">Belongs to the clusterin family.</text>
</comment>
<evidence type="ECO:0000313" key="7">
    <source>
        <dbReference type="Proteomes" id="UP000245341"/>
    </source>
</evidence>
<comment type="subcellular location">
    <subcellularLocation>
        <location evidence="1">Secreted</location>
    </subcellularLocation>
</comment>